<dbReference type="EMBL" id="JANPWB010000004">
    <property type="protein sequence ID" value="KAJ1194931.1"/>
    <property type="molecule type" value="Genomic_DNA"/>
</dbReference>
<dbReference type="GO" id="GO:0005634">
    <property type="term" value="C:nucleus"/>
    <property type="evidence" value="ECO:0007669"/>
    <property type="project" value="TreeGrafter"/>
</dbReference>
<dbReference type="Proteomes" id="UP001066276">
    <property type="component" value="Chromosome 2_2"/>
</dbReference>
<protein>
    <recommendedName>
        <fullName evidence="3">NmrA-like family domain-containing protein 1</fullName>
    </recommendedName>
</protein>
<evidence type="ECO:0000256" key="2">
    <source>
        <dbReference type="ARBA" id="ARBA00022857"/>
    </source>
</evidence>
<dbReference type="Gene3D" id="3.90.25.10">
    <property type="entry name" value="UDP-galactose 4-epimerase, domain 1"/>
    <property type="match status" value="1"/>
</dbReference>
<dbReference type="SUPFAM" id="SSF51735">
    <property type="entry name" value="NAD(P)-binding Rossmann-fold domains"/>
    <property type="match status" value="1"/>
</dbReference>
<gene>
    <name evidence="5" type="ORF">NDU88_004216</name>
</gene>
<dbReference type="InterPro" id="IPR008030">
    <property type="entry name" value="NmrA-like"/>
</dbReference>
<dbReference type="InterPro" id="IPR051164">
    <property type="entry name" value="NmrA-like_oxidored"/>
</dbReference>
<evidence type="ECO:0000256" key="1">
    <source>
        <dbReference type="ARBA" id="ARBA00006328"/>
    </source>
</evidence>
<keyword evidence="2" id="KW-0521">NADP</keyword>
<evidence type="ECO:0000256" key="3">
    <source>
        <dbReference type="ARBA" id="ARBA00040296"/>
    </source>
</evidence>
<evidence type="ECO:0000313" key="5">
    <source>
        <dbReference type="EMBL" id="KAJ1194931.1"/>
    </source>
</evidence>
<name>A0AAV7V2D5_PLEWA</name>
<dbReference type="CDD" id="cd05251">
    <property type="entry name" value="NmrA_like_SDR_a"/>
    <property type="match status" value="1"/>
</dbReference>
<reference evidence="5" key="1">
    <citation type="journal article" date="2022" name="bioRxiv">
        <title>Sequencing and chromosome-scale assembly of the giantPleurodeles waltlgenome.</title>
        <authorList>
            <person name="Brown T."/>
            <person name="Elewa A."/>
            <person name="Iarovenko S."/>
            <person name="Subramanian E."/>
            <person name="Araus A.J."/>
            <person name="Petzold A."/>
            <person name="Susuki M."/>
            <person name="Suzuki K.-i.T."/>
            <person name="Hayashi T."/>
            <person name="Toyoda A."/>
            <person name="Oliveira C."/>
            <person name="Osipova E."/>
            <person name="Leigh N.D."/>
            <person name="Simon A."/>
            <person name="Yun M.H."/>
        </authorList>
    </citation>
    <scope>NUCLEOTIDE SEQUENCE</scope>
    <source>
        <strain evidence="5">20211129_DDA</strain>
        <tissue evidence="5">Liver</tissue>
    </source>
</reference>
<sequence>MASRKLITVFGATGAQGGSVARALLGKPDFAVRAVTRDVKRPSSLALRDLGATVVQGDLDSEKSVEEVMGGAHGVFLVTNFYEGFSKEKEIRQGKTVADVAKRLGTKHVVYSGLENVSVVTGGKLEVLHFDGKGEVEQYFWDQGVPVTSVRIPFYYENFLTIMKPLKVPDSDHYILVLPMGDIPMDGISVADIGPAVARLFESPQGFLGKPVGLTAQRLTVKQYAEVLSKHMGKTVMESKITPDMYAKLGFPGAKELADMFRYKWMKPYRDIELTRQLNPNVRSFDQFLSENKKAVKDILKVTSL</sequence>
<dbReference type="PANTHER" id="PTHR42748:SF10">
    <property type="entry name" value="NMRA-LIKE DOMAIN-CONTAINING PROTEIN"/>
    <property type="match status" value="1"/>
</dbReference>
<evidence type="ECO:0000259" key="4">
    <source>
        <dbReference type="Pfam" id="PF05368"/>
    </source>
</evidence>
<dbReference type="AlphaFoldDB" id="A0AAV7V2D5"/>
<keyword evidence="6" id="KW-1185">Reference proteome</keyword>
<proteinExistence type="inferred from homology"/>
<organism evidence="5 6">
    <name type="scientific">Pleurodeles waltl</name>
    <name type="common">Iberian ribbed newt</name>
    <dbReference type="NCBI Taxonomy" id="8319"/>
    <lineage>
        <taxon>Eukaryota</taxon>
        <taxon>Metazoa</taxon>
        <taxon>Chordata</taxon>
        <taxon>Craniata</taxon>
        <taxon>Vertebrata</taxon>
        <taxon>Euteleostomi</taxon>
        <taxon>Amphibia</taxon>
        <taxon>Batrachia</taxon>
        <taxon>Caudata</taxon>
        <taxon>Salamandroidea</taxon>
        <taxon>Salamandridae</taxon>
        <taxon>Pleurodelinae</taxon>
        <taxon>Pleurodeles</taxon>
    </lineage>
</organism>
<comment type="caution">
    <text evidence="5">The sequence shown here is derived from an EMBL/GenBank/DDBJ whole genome shotgun (WGS) entry which is preliminary data.</text>
</comment>
<evidence type="ECO:0000313" key="6">
    <source>
        <dbReference type="Proteomes" id="UP001066276"/>
    </source>
</evidence>
<feature type="domain" description="NmrA-like" evidence="4">
    <location>
        <begin position="4"/>
        <end position="276"/>
    </location>
</feature>
<dbReference type="PANTHER" id="PTHR42748">
    <property type="entry name" value="NITROGEN METABOLITE REPRESSION PROTEIN NMRA FAMILY MEMBER"/>
    <property type="match status" value="1"/>
</dbReference>
<dbReference type="Pfam" id="PF05368">
    <property type="entry name" value="NmrA"/>
    <property type="match status" value="1"/>
</dbReference>
<dbReference type="Gene3D" id="3.40.50.720">
    <property type="entry name" value="NAD(P)-binding Rossmann-like Domain"/>
    <property type="match status" value="1"/>
</dbReference>
<dbReference type="InterPro" id="IPR036291">
    <property type="entry name" value="NAD(P)-bd_dom_sf"/>
</dbReference>
<comment type="similarity">
    <text evidence="1">Belongs to the NmrA-type oxidoreductase family.</text>
</comment>
<accession>A0AAV7V2D5</accession>